<name>A0ABX1TJ32_9GAMM</name>
<dbReference type="InterPro" id="IPR009367">
    <property type="entry name" value="Elm1-like"/>
</dbReference>
<evidence type="ECO:0008006" key="3">
    <source>
        <dbReference type="Google" id="ProtNLM"/>
    </source>
</evidence>
<sequence>MESPVRPLVVWRFSDGKAGHDNQSGGLTEALARLRPVEIVTPQRLTPIAALLALAGGRLTVWPDLPAPDLLVGAGHGTHLSLLAARRRRCARAVVLMRPSLPLALFDLCLIPEHDAPPIRANVLATRGALNRIQPSSNLESRQGLLLIGGPSAHFGWDEAKLRAQIAAVLAADPTMRWTLTTSRRTPTSFLAAGHDPVDTRLTVVPVTATGPDWLPAQLARAGQVWVSADSVSMVYEALTAGAAVGVLEVPRKRSSRISRGLDKLAGAGWVTPFADWQRQPCLKRPSQTFNEAERCACWIVERWFA</sequence>
<dbReference type="Proteomes" id="UP000760480">
    <property type="component" value="Unassembled WGS sequence"/>
</dbReference>
<reference evidence="1 2" key="1">
    <citation type="submission" date="2019-03" db="EMBL/GenBank/DDBJ databases">
        <title>Metabolic reconstructions from genomes of highly enriched 'Candidatus Accumulibacter' and 'Candidatus Competibacter' bioreactor populations.</title>
        <authorList>
            <person name="Annavajhala M.K."/>
            <person name="Welles L."/>
            <person name="Abbas B."/>
            <person name="Sorokin D."/>
            <person name="Park H."/>
            <person name="Van Loosdrecht M."/>
            <person name="Chandran K."/>
        </authorList>
    </citation>
    <scope>NUCLEOTIDE SEQUENCE [LARGE SCALE GENOMIC DNA]</scope>
    <source>
        <strain evidence="1 2">SBR_G</strain>
    </source>
</reference>
<accession>A0ABX1TJ32</accession>
<evidence type="ECO:0000313" key="2">
    <source>
        <dbReference type="Proteomes" id="UP000760480"/>
    </source>
</evidence>
<dbReference type="Pfam" id="PF06258">
    <property type="entry name" value="Mito_fiss_Elm1"/>
    <property type="match status" value="1"/>
</dbReference>
<proteinExistence type="predicted"/>
<protein>
    <recommendedName>
        <fullName evidence="3">Nucleoside-diphosphate sugar epimerase</fullName>
    </recommendedName>
</protein>
<organism evidence="1 2">
    <name type="scientific">Candidatus Competibacter phosphatis</name>
    <dbReference type="NCBI Taxonomy" id="221280"/>
    <lineage>
        <taxon>Bacteria</taxon>
        <taxon>Pseudomonadati</taxon>
        <taxon>Pseudomonadota</taxon>
        <taxon>Gammaproteobacteria</taxon>
        <taxon>Candidatus Competibacteraceae</taxon>
        <taxon>Candidatus Competibacter</taxon>
    </lineage>
</organism>
<evidence type="ECO:0000313" key="1">
    <source>
        <dbReference type="EMBL" id="NMQ19390.1"/>
    </source>
</evidence>
<keyword evidence="2" id="KW-1185">Reference proteome</keyword>
<gene>
    <name evidence="1" type="ORF">E4P82_09410</name>
</gene>
<dbReference type="EMBL" id="SPMZ01000025">
    <property type="protein sequence ID" value="NMQ19390.1"/>
    <property type="molecule type" value="Genomic_DNA"/>
</dbReference>
<comment type="caution">
    <text evidence="1">The sequence shown here is derived from an EMBL/GenBank/DDBJ whole genome shotgun (WGS) entry which is preliminary data.</text>
</comment>